<dbReference type="Gene3D" id="1.25.40.10">
    <property type="entry name" value="Tetratricopeptide repeat domain"/>
    <property type="match status" value="2"/>
</dbReference>
<dbReference type="Pfam" id="PF14559">
    <property type="entry name" value="TPR_19"/>
    <property type="match status" value="1"/>
</dbReference>
<evidence type="ECO:0000256" key="2">
    <source>
        <dbReference type="ARBA" id="ARBA00022803"/>
    </source>
</evidence>
<evidence type="ECO:0000313" key="6">
    <source>
        <dbReference type="Proteomes" id="UP001242811"/>
    </source>
</evidence>
<dbReference type="RefSeq" id="WP_025718901.1">
    <property type="nucleotide sequence ID" value="NZ_CP045298.1"/>
</dbReference>
<keyword evidence="6" id="KW-1185">Reference proteome</keyword>
<dbReference type="PANTHER" id="PTHR45586:SF1">
    <property type="entry name" value="LIPOPOLYSACCHARIDE ASSEMBLY PROTEIN B"/>
    <property type="match status" value="1"/>
</dbReference>
<organism evidence="4">
    <name type="scientific">Paenibacillus brasilensis</name>
    <dbReference type="NCBI Taxonomy" id="128574"/>
    <lineage>
        <taxon>Bacteria</taxon>
        <taxon>Bacillati</taxon>
        <taxon>Bacillota</taxon>
        <taxon>Bacilli</taxon>
        <taxon>Bacillales</taxon>
        <taxon>Paenibacillaceae</taxon>
        <taxon>Paenibacillus</taxon>
    </lineage>
</organism>
<evidence type="ECO:0000313" key="5">
    <source>
        <dbReference type="EMBL" id="MDQ0491987.1"/>
    </source>
</evidence>
<dbReference type="PANTHER" id="PTHR45586">
    <property type="entry name" value="TPR REPEAT-CONTAINING PROTEIN PA4667"/>
    <property type="match status" value="1"/>
</dbReference>
<dbReference type="PROSITE" id="PS50005">
    <property type="entry name" value="TPR"/>
    <property type="match status" value="3"/>
</dbReference>
<dbReference type="OrthoDB" id="2658522at2"/>
<protein>
    <submittedName>
        <fullName evidence="5">Tetratricopeptide (TPR) repeat protein</fullName>
    </submittedName>
</protein>
<dbReference type="SMART" id="SM00028">
    <property type="entry name" value="TPR"/>
    <property type="match status" value="3"/>
</dbReference>
<reference evidence="4" key="1">
    <citation type="journal article" date="2018" name="Appl. Microbiol. Biotechnol.">
        <title>2,3-Butanediol production by the non-pathogenic bacterium Paenibacillus brasilensis.</title>
        <authorList>
            <person name="Dias B.D."/>
            <person name="Lima M.E."/>
            <person name="Vollu R.E."/>
            <person name="da Mota F.F."/>
            <person name="da Silva A.J."/>
            <person name="de Castro A.M."/>
            <person name="Freire D.M."/>
            <person name="Seldin L."/>
        </authorList>
    </citation>
    <scope>NUCLEOTIDE SEQUENCE</scope>
    <source>
        <strain evidence="4">PB24</strain>
    </source>
</reference>
<feature type="repeat" description="TPR" evidence="3">
    <location>
        <begin position="121"/>
        <end position="154"/>
    </location>
</feature>
<evidence type="ECO:0000256" key="3">
    <source>
        <dbReference type="PROSITE-ProRule" id="PRU00339"/>
    </source>
</evidence>
<dbReference type="InterPro" id="IPR019734">
    <property type="entry name" value="TPR_rpt"/>
</dbReference>
<dbReference type="InterPro" id="IPR011990">
    <property type="entry name" value="TPR-like_helical_dom_sf"/>
</dbReference>
<dbReference type="Proteomes" id="UP001242811">
    <property type="component" value="Unassembled WGS sequence"/>
</dbReference>
<name>A0A3Q8GZR6_9BACL</name>
<dbReference type="AlphaFoldDB" id="A0A3Q8GZR6"/>
<evidence type="ECO:0000256" key="1">
    <source>
        <dbReference type="ARBA" id="ARBA00022737"/>
    </source>
</evidence>
<accession>A0A3Q8GZR6</accession>
<proteinExistence type="predicted"/>
<dbReference type="SUPFAM" id="SSF48452">
    <property type="entry name" value="TPR-like"/>
    <property type="match status" value="1"/>
</dbReference>
<feature type="repeat" description="TPR" evidence="3">
    <location>
        <begin position="37"/>
        <end position="70"/>
    </location>
</feature>
<keyword evidence="1" id="KW-0677">Repeat</keyword>
<sequence length="172" mass="19776">MKAEEYVQKAYQCILQNDFEQAVEWFEKAISAQPDHAEHYFRCSVTYARSGRLEQALAYAEHAVRLAPQQDEYVLHLHAQQARQLTEKARKMLDVEKITSQLHRDAILLLEQAIALDPLCGDAFMLLALIYDELSEYELAVQAAREAAALFPHNVQLANLMKKLCQQMNEQI</sequence>
<dbReference type="EMBL" id="JAUSWA010000001">
    <property type="protein sequence ID" value="MDQ0491987.1"/>
    <property type="molecule type" value="Genomic_DNA"/>
</dbReference>
<dbReference type="Pfam" id="PF13432">
    <property type="entry name" value="TPR_16"/>
    <property type="match status" value="1"/>
</dbReference>
<evidence type="ECO:0000313" key="4">
    <source>
        <dbReference type="EMBL" id="AXJ99414.1"/>
    </source>
</evidence>
<dbReference type="EMBL" id="MF996570">
    <property type="protein sequence ID" value="AXJ99414.1"/>
    <property type="molecule type" value="Genomic_DNA"/>
</dbReference>
<feature type="repeat" description="TPR" evidence="3">
    <location>
        <begin position="3"/>
        <end position="36"/>
    </location>
</feature>
<keyword evidence="2 3" id="KW-0802">TPR repeat</keyword>
<dbReference type="InterPro" id="IPR051012">
    <property type="entry name" value="CellSynth/LPSAsmb/PSIAsmb"/>
</dbReference>
<reference evidence="5 6" key="2">
    <citation type="submission" date="2023-07" db="EMBL/GenBank/DDBJ databases">
        <title>Genomic Encyclopedia of Type Strains, Phase IV (KMG-IV): sequencing the most valuable type-strain genomes for metagenomic binning, comparative biology and taxonomic classification.</title>
        <authorList>
            <person name="Goeker M."/>
        </authorList>
    </citation>
    <scope>NUCLEOTIDE SEQUENCE [LARGE SCALE GENOMIC DNA]</scope>
    <source>
        <strain evidence="5 6">DSM 14914</strain>
    </source>
</reference>
<gene>
    <name evidence="4" type="ORF">PB24_4038</name>
    <name evidence="5" type="ORF">QOZ95_000134</name>
</gene>